<dbReference type="InterPro" id="IPR005863">
    <property type="entry name" value="UDP-N-AcMur_synth"/>
</dbReference>
<keyword evidence="9 10" id="KW-0961">Cell wall biogenesis/degradation</keyword>
<dbReference type="OrthoDB" id="9801978at2"/>
<feature type="domain" description="Mur ligase N-terminal catalytic" evidence="12">
    <location>
        <begin position="27"/>
        <end position="96"/>
    </location>
</feature>
<protein>
    <recommendedName>
        <fullName evidence="10 11">UDP-N-acetylmuramoyl-tripeptide--D-alanyl-D-alanine ligase</fullName>
        <ecNumber evidence="10 11">6.3.2.10</ecNumber>
    </recommendedName>
    <alternativeName>
        <fullName evidence="10">D-alanyl-D-alanine-adding enzyme</fullName>
    </alternativeName>
</protein>
<dbReference type="SUPFAM" id="SSF63418">
    <property type="entry name" value="MurE/MurF N-terminal domain"/>
    <property type="match status" value="1"/>
</dbReference>
<evidence type="ECO:0000313" key="15">
    <source>
        <dbReference type="EMBL" id="SET39058.1"/>
    </source>
</evidence>
<evidence type="ECO:0000256" key="2">
    <source>
        <dbReference type="ARBA" id="ARBA00022598"/>
    </source>
</evidence>
<dbReference type="AlphaFoldDB" id="A0A1I0E266"/>
<evidence type="ECO:0000256" key="10">
    <source>
        <dbReference type="HAMAP-Rule" id="MF_02019"/>
    </source>
</evidence>
<dbReference type="Pfam" id="PF08245">
    <property type="entry name" value="Mur_ligase_M"/>
    <property type="match status" value="1"/>
</dbReference>
<comment type="function">
    <text evidence="10 11">Involved in cell wall formation. Catalyzes the final step in the synthesis of UDP-N-acetylmuramoyl-pentapeptide, the precursor of murein.</text>
</comment>
<feature type="domain" description="Mur ligase C-terminal" evidence="13">
    <location>
        <begin position="319"/>
        <end position="448"/>
    </location>
</feature>
<dbReference type="STRING" id="1526.SAMN02910262_00612"/>
<dbReference type="GO" id="GO:0008766">
    <property type="term" value="F:UDP-N-acetylmuramoylalanyl-D-glutamyl-2,6-diaminopimelate-D-alanyl-D-alanine ligase activity"/>
    <property type="evidence" value="ECO:0007669"/>
    <property type="project" value="RHEA"/>
</dbReference>
<dbReference type="HAMAP" id="MF_02019">
    <property type="entry name" value="MurF"/>
    <property type="match status" value="1"/>
</dbReference>
<gene>
    <name evidence="10" type="primary">murF</name>
    <name evidence="15" type="ORF">SAMN04487771_101612</name>
</gene>
<dbReference type="Gene3D" id="3.90.190.20">
    <property type="entry name" value="Mur ligase, C-terminal domain"/>
    <property type="match status" value="1"/>
</dbReference>
<dbReference type="InterPro" id="IPR013221">
    <property type="entry name" value="Mur_ligase_cen"/>
</dbReference>
<evidence type="ECO:0000256" key="8">
    <source>
        <dbReference type="ARBA" id="ARBA00023306"/>
    </source>
</evidence>
<evidence type="ECO:0000256" key="4">
    <source>
        <dbReference type="ARBA" id="ARBA00022741"/>
    </source>
</evidence>
<reference evidence="15 16" key="1">
    <citation type="submission" date="2016-10" db="EMBL/GenBank/DDBJ databases">
        <authorList>
            <person name="de Groot N.N."/>
        </authorList>
    </citation>
    <scope>NUCLEOTIDE SEQUENCE [LARGE SCALE GENOMIC DNA]</scope>
    <source>
        <strain evidence="15 16">KH1P1</strain>
    </source>
</reference>
<dbReference type="PANTHER" id="PTHR43024:SF1">
    <property type="entry name" value="UDP-N-ACETYLMURAMOYL-TRIPEPTIDE--D-ALANYL-D-ALANINE LIGASE"/>
    <property type="match status" value="1"/>
</dbReference>
<evidence type="ECO:0000256" key="1">
    <source>
        <dbReference type="ARBA" id="ARBA00022490"/>
    </source>
</evidence>
<feature type="binding site" evidence="10">
    <location>
        <begin position="113"/>
        <end position="119"/>
    </location>
    <ligand>
        <name>ATP</name>
        <dbReference type="ChEBI" id="CHEBI:30616"/>
    </ligand>
</feature>
<accession>A0A1I0E266</accession>
<dbReference type="Proteomes" id="UP000199820">
    <property type="component" value="Unassembled WGS sequence"/>
</dbReference>
<organism evidence="15 16">
    <name type="scientific">[Clostridium] aminophilum</name>
    <dbReference type="NCBI Taxonomy" id="1526"/>
    <lineage>
        <taxon>Bacteria</taxon>
        <taxon>Bacillati</taxon>
        <taxon>Bacillota</taxon>
        <taxon>Clostridia</taxon>
        <taxon>Lachnospirales</taxon>
        <taxon>Lachnospiraceae</taxon>
    </lineage>
</organism>
<keyword evidence="2 10" id="KW-0436">Ligase</keyword>
<dbReference type="eggNOG" id="COG0770">
    <property type="taxonomic scope" value="Bacteria"/>
</dbReference>
<dbReference type="InterPro" id="IPR000713">
    <property type="entry name" value="Mur_ligase_N"/>
</dbReference>
<dbReference type="RefSeq" id="WP_074649271.1">
    <property type="nucleotide sequence ID" value="NZ_FOIL01000016.1"/>
</dbReference>
<comment type="similarity">
    <text evidence="10">Belongs to the MurCDEF family. MurF subfamily.</text>
</comment>
<dbReference type="InterPro" id="IPR036615">
    <property type="entry name" value="Mur_ligase_C_dom_sf"/>
</dbReference>
<dbReference type="Gene3D" id="3.40.1190.10">
    <property type="entry name" value="Mur-like, catalytic domain"/>
    <property type="match status" value="1"/>
</dbReference>
<evidence type="ECO:0000256" key="3">
    <source>
        <dbReference type="ARBA" id="ARBA00022618"/>
    </source>
</evidence>
<dbReference type="PANTHER" id="PTHR43024">
    <property type="entry name" value="UDP-N-ACETYLMURAMOYL-TRIPEPTIDE--D-ALANYL-D-ALANINE LIGASE"/>
    <property type="match status" value="1"/>
</dbReference>
<dbReference type="GO" id="GO:0005524">
    <property type="term" value="F:ATP binding"/>
    <property type="evidence" value="ECO:0007669"/>
    <property type="project" value="UniProtKB-UniRule"/>
</dbReference>
<evidence type="ECO:0000256" key="11">
    <source>
        <dbReference type="RuleBase" id="RU004136"/>
    </source>
</evidence>
<dbReference type="GO" id="GO:0047480">
    <property type="term" value="F:UDP-N-acetylmuramoyl-tripeptide-D-alanyl-D-alanine ligase activity"/>
    <property type="evidence" value="ECO:0007669"/>
    <property type="project" value="UniProtKB-UniRule"/>
</dbReference>
<dbReference type="NCBIfam" id="TIGR01143">
    <property type="entry name" value="murF"/>
    <property type="match status" value="1"/>
</dbReference>
<dbReference type="Pfam" id="PF01225">
    <property type="entry name" value="Mur_ligase"/>
    <property type="match status" value="1"/>
</dbReference>
<evidence type="ECO:0000313" key="16">
    <source>
        <dbReference type="Proteomes" id="UP000199820"/>
    </source>
</evidence>
<dbReference type="InterPro" id="IPR036565">
    <property type="entry name" value="Mur-like_cat_sf"/>
</dbReference>
<keyword evidence="1 10" id="KW-0963">Cytoplasm</keyword>
<keyword evidence="3 10" id="KW-0132">Cell division</keyword>
<keyword evidence="5 10" id="KW-0067">ATP-binding</keyword>
<dbReference type="GO" id="GO:0009252">
    <property type="term" value="P:peptidoglycan biosynthetic process"/>
    <property type="evidence" value="ECO:0007669"/>
    <property type="project" value="UniProtKB-UniRule"/>
</dbReference>
<dbReference type="GO" id="GO:0071555">
    <property type="term" value="P:cell wall organization"/>
    <property type="evidence" value="ECO:0007669"/>
    <property type="project" value="UniProtKB-KW"/>
</dbReference>
<comment type="catalytic activity">
    <reaction evidence="10 11">
        <text>D-alanyl-D-alanine + UDP-N-acetyl-alpha-D-muramoyl-L-alanyl-gamma-D-glutamyl-meso-2,6-diaminopimelate + ATP = UDP-N-acetyl-alpha-D-muramoyl-L-alanyl-gamma-D-glutamyl-meso-2,6-diaminopimeloyl-D-alanyl-D-alanine + ADP + phosphate + H(+)</text>
        <dbReference type="Rhea" id="RHEA:28374"/>
        <dbReference type="ChEBI" id="CHEBI:15378"/>
        <dbReference type="ChEBI" id="CHEBI:30616"/>
        <dbReference type="ChEBI" id="CHEBI:43474"/>
        <dbReference type="ChEBI" id="CHEBI:57822"/>
        <dbReference type="ChEBI" id="CHEBI:61386"/>
        <dbReference type="ChEBI" id="CHEBI:83905"/>
        <dbReference type="ChEBI" id="CHEBI:456216"/>
        <dbReference type="EC" id="6.3.2.10"/>
    </reaction>
</comment>
<dbReference type="EMBL" id="FOIL01000016">
    <property type="protein sequence ID" value="SET39058.1"/>
    <property type="molecule type" value="Genomic_DNA"/>
</dbReference>
<evidence type="ECO:0000256" key="6">
    <source>
        <dbReference type="ARBA" id="ARBA00022960"/>
    </source>
</evidence>
<dbReference type="SUPFAM" id="SSF53244">
    <property type="entry name" value="MurD-like peptide ligases, peptide-binding domain"/>
    <property type="match status" value="1"/>
</dbReference>
<dbReference type="Pfam" id="PF02875">
    <property type="entry name" value="Mur_ligase_C"/>
    <property type="match status" value="1"/>
</dbReference>
<evidence type="ECO:0000259" key="14">
    <source>
        <dbReference type="Pfam" id="PF08245"/>
    </source>
</evidence>
<dbReference type="GO" id="GO:0051301">
    <property type="term" value="P:cell division"/>
    <property type="evidence" value="ECO:0007669"/>
    <property type="project" value="UniProtKB-KW"/>
</dbReference>
<keyword evidence="7 10" id="KW-0573">Peptidoglycan synthesis</keyword>
<dbReference type="InterPro" id="IPR051046">
    <property type="entry name" value="MurCDEF_CellWall_CoF430Synth"/>
</dbReference>
<keyword evidence="8 10" id="KW-0131">Cell cycle</keyword>
<sequence length="464" mass="50151">MENVTVKDIAEAVGGRILCGDPDQKLENIAIDSRVMRGNDLFVPIIGEKNDAHAFIAKAMQNGAAASLTSEHDEAPEEMSGALIRVEDTVKALQDIGAWLRNRLTIPLVGITGSVGKTTTREMVAAALSAKYRTFKTPANHNSQVGVPMTVSEISGEDEIAVLELGMSNPGEMHKISEIAKVDCAVMTNIGVAHIENLGSRENILEEKLHIQDGMKEGGLLLVNGDNDLLADVTPKDGISILHFGREEKNECHAEDLMPKHGCGTFTYVHGDVRVPVELSVPGVHNVSNALAAMAVAEHFGVDLHAAAAKLKEFRGFKGRLQISEKNGILVIDDTYNASPDSMRAALSVLNGMRDSKRRIAVLADMKELGEEEIRFHRDIGATVSAMHLDLLVVYGSLAKEIAKGAFAAGGMRENLRIESFLEEDRDEMTEFLKNELTEGDAVLFKGSNSMKLGTIAAEFTDEA</sequence>
<evidence type="ECO:0000259" key="12">
    <source>
        <dbReference type="Pfam" id="PF01225"/>
    </source>
</evidence>
<keyword evidence="4 10" id="KW-0547">Nucleotide-binding</keyword>
<dbReference type="InterPro" id="IPR004101">
    <property type="entry name" value="Mur_ligase_C"/>
</dbReference>
<name>A0A1I0E266_9FIRM</name>
<dbReference type="InterPro" id="IPR035911">
    <property type="entry name" value="MurE/MurF_N"/>
</dbReference>
<feature type="domain" description="Mur ligase central" evidence="14">
    <location>
        <begin position="111"/>
        <end position="297"/>
    </location>
</feature>
<keyword evidence="16" id="KW-1185">Reference proteome</keyword>
<dbReference type="EC" id="6.3.2.10" evidence="10 11"/>
<dbReference type="GO" id="GO:0005737">
    <property type="term" value="C:cytoplasm"/>
    <property type="evidence" value="ECO:0007669"/>
    <property type="project" value="UniProtKB-SubCell"/>
</dbReference>
<keyword evidence="6 10" id="KW-0133">Cell shape</keyword>
<evidence type="ECO:0000256" key="7">
    <source>
        <dbReference type="ARBA" id="ARBA00022984"/>
    </source>
</evidence>
<proteinExistence type="inferred from homology"/>
<comment type="pathway">
    <text evidence="10 11">Cell wall biogenesis; peptidoglycan biosynthesis.</text>
</comment>
<comment type="subcellular location">
    <subcellularLocation>
        <location evidence="10 11">Cytoplasm</location>
    </subcellularLocation>
</comment>
<evidence type="ECO:0000256" key="5">
    <source>
        <dbReference type="ARBA" id="ARBA00022840"/>
    </source>
</evidence>
<dbReference type="UniPathway" id="UPA00219"/>
<evidence type="ECO:0000256" key="9">
    <source>
        <dbReference type="ARBA" id="ARBA00023316"/>
    </source>
</evidence>
<dbReference type="SUPFAM" id="SSF53623">
    <property type="entry name" value="MurD-like peptide ligases, catalytic domain"/>
    <property type="match status" value="1"/>
</dbReference>
<evidence type="ECO:0000259" key="13">
    <source>
        <dbReference type="Pfam" id="PF02875"/>
    </source>
</evidence>
<dbReference type="GO" id="GO:0008360">
    <property type="term" value="P:regulation of cell shape"/>
    <property type="evidence" value="ECO:0007669"/>
    <property type="project" value="UniProtKB-KW"/>
</dbReference>
<dbReference type="Gene3D" id="3.40.1390.10">
    <property type="entry name" value="MurE/MurF, N-terminal domain"/>
    <property type="match status" value="1"/>
</dbReference>